<dbReference type="EMBL" id="UIVT01000003">
    <property type="protein sequence ID" value="SVP93608.1"/>
    <property type="molecule type" value="Genomic_DNA"/>
</dbReference>
<sequence>MFLLPFILVITKFSLFSNCAFLELKSHTISQGVRVSHGHLVPNGKYKLFMGYEEKIILVKCGEQTIYPKINQDISNDECLVELLEKDEHEYLIISVFVKKSDESILSKRTYYRLINDEFIEVEPIIVLNETGGEVFLYFNINPGFKHPFIKKKSRIDEKHKYVKYTIAEQFKNFTINQKNDIQYKFGIAYDPLISTVVGFKIFKSFVDSFDSVTFTYRLILKKLEFNMGPKTITYVKTRYYCRKIWSASVENPSDFDHIDKSIAYETLSYMDGKGVRFNPTIIDVSELISPEIFGVEKTVGFLGSWSYTLYQMSKEDELFRIRSVLDLNSDDIIIWVINDSAKSATVETYKMGERTIVTVGFTYYTSLGAIREVRIFDRCVESGNVVYKEFWGCKKNELIAVLELMGPIALNISIDNAPTSLYRTEIRFETNGIHRHFYINEPDGNAIDHSEKYVFGDISTRRIYEVGNIPIEKYFDEGLKIDIPINKQSITLINPVMEMESLNSVP</sequence>
<evidence type="ECO:0000313" key="2">
    <source>
        <dbReference type="EMBL" id="SVP92805.1"/>
    </source>
</evidence>
<protein>
    <recommendedName>
        <fullName evidence="4">SfiI-subtelomeric related protein family member</fullName>
    </recommendedName>
</protein>
<evidence type="ECO:0000256" key="1">
    <source>
        <dbReference type="SAM" id="SignalP"/>
    </source>
</evidence>
<name>A0A3B0MT19_THEAN</name>
<dbReference type="EMBL" id="UIVS01000003">
    <property type="protein sequence ID" value="SVP92805.1"/>
    <property type="molecule type" value="Genomic_DNA"/>
</dbReference>
<dbReference type="AlphaFoldDB" id="A0A3B0MT19"/>
<feature type="signal peptide" evidence="1">
    <location>
        <begin position="1"/>
        <end position="19"/>
    </location>
</feature>
<evidence type="ECO:0008006" key="4">
    <source>
        <dbReference type="Google" id="ProtNLM"/>
    </source>
</evidence>
<accession>A0A3B0MT19</accession>
<proteinExistence type="predicted"/>
<gene>
    <name evidence="3" type="ORF">TAT_000260100</name>
    <name evidence="2" type="ORF">TAV_000260300</name>
</gene>
<keyword evidence="1" id="KW-0732">Signal</keyword>
<feature type="chain" id="PRO_5033790470" description="SfiI-subtelomeric related protein family member" evidence="1">
    <location>
        <begin position="20"/>
        <end position="507"/>
    </location>
</feature>
<dbReference type="VEuPathDB" id="PiroplasmaDB:TA04705"/>
<organism evidence="2">
    <name type="scientific">Theileria annulata</name>
    <dbReference type="NCBI Taxonomy" id="5874"/>
    <lineage>
        <taxon>Eukaryota</taxon>
        <taxon>Sar</taxon>
        <taxon>Alveolata</taxon>
        <taxon>Apicomplexa</taxon>
        <taxon>Aconoidasida</taxon>
        <taxon>Piroplasmida</taxon>
        <taxon>Theileriidae</taxon>
        <taxon>Theileria</taxon>
    </lineage>
</organism>
<reference evidence="2" key="1">
    <citation type="submission" date="2018-07" db="EMBL/GenBank/DDBJ databases">
        <authorList>
            <person name="Quirk P.G."/>
            <person name="Krulwich T.A."/>
        </authorList>
    </citation>
    <scope>NUCLEOTIDE SEQUENCE</scope>
    <source>
        <strain evidence="2">Anand</strain>
    </source>
</reference>
<evidence type="ECO:0000313" key="3">
    <source>
        <dbReference type="EMBL" id="SVP93608.1"/>
    </source>
</evidence>